<reference evidence="2" key="1">
    <citation type="journal article" date="2006" name="PLoS Biol.">
        <title>Macronuclear genome sequence of the ciliate Tetrahymena thermophila, a model eukaryote.</title>
        <authorList>
            <person name="Eisen J.A."/>
            <person name="Coyne R.S."/>
            <person name="Wu M."/>
            <person name="Wu D."/>
            <person name="Thiagarajan M."/>
            <person name="Wortman J.R."/>
            <person name="Badger J.H."/>
            <person name="Ren Q."/>
            <person name="Amedeo P."/>
            <person name="Jones K.M."/>
            <person name="Tallon L.J."/>
            <person name="Delcher A.L."/>
            <person name="Salzberg S.L."/>
            <person name="Silva J.C."/>
            <person name="Haas B.J."/>
            <person name="Majoros W.H."/>
            <person name="Farzad M."/>
            <person name="Carlton J.M."/>
            <person name="Smith R.K. Jr."/>
            <person name="Garg J."/>
            <person name="Pearlman R.E."/>
            <person name="Karrer K.M."/>
            <person name="Sun L."/>
            <person name="Manning G."/>
            <person name="Elde N.C."/>
            <person name="Turkewitz A.P."/>
            <person name="Asai D.J."/>
            <person name="Wilkes D.E."/>
            <person name="Wang Y."/>
            <person name="Cai H."/>
            <person name="Collins K."/>
            <person name="Stewart B.A."/>
            <person name="Lee S.R."/>
            <person name="Wilamowska K."/>
            <person name="Weinberg Z."/>
            <person name="Ruzzo W.L."/>
            <person name="Wloga D."/>
            <person name="Gaertig J."/>
            <person name="Frankel J."/>
            <person name="Tsao C.-C."/>
            <person name="Gorovsky M.A."/>
            <person name="Keeling P.J."/>
            <person name="Waller R.F."/>
            <person name="Patron N.J."/>
            <person name="Cherry J.M."/>
            <person name="Stover N.A."/>
            <person name="Krieger C.J."/>
            <person name="del Toro C."/>
            <person name="Ryder H.F."/>
            <person name="Williamson S.C."/>
            <person name="Barbeau R.A."/>
            <person name="Hamilton E.P."/>
            <person name="Orias E."/>
        </authorList>
    </citation>
    <scope>NUCLEOTIDE SEQUENCE [LARGE SCALE GENOMIC DNA]</scope>
    <source>
        <strain evidence="2">SB210</strain>
    </source>
</reference>
<evidence type="ECO:0000313" key="1">
    <source>
        <dbReference type="EMBL" id="EAR85083.2"/>
    </source>
</evidence>
<protein>
    <submittedName>
        <fullName evidence="1">Uncharacterized protein</fullName>
    </submittedName>
</protein>
<proteinExistence type="predicted"/>
<dbReference type="InParanoid" id="I7LTE2"/>
<dbReference type="GeneID" id="7827364"/>
<keyword evidence="2" id="KW-1185">Reference proteome</keyword>
<evidence type="ECO:0000313" key="2">
    <source>
        <dbReference type="Proteomes" id="UP000009168"/>
    </source>
</evidence>
<dbReference type="AlphaFoldDB" id="I7LTE2"/>
<organism evidence="1 2">
    <name type="scientific">Tetrahymena thermophila (strain SB210)</name>
    <dbReference type="NCBI Taxonomy" id="312017"/>
    <lineage>
        <taxon>Eukaryota</taxon>
        <taxon>Sar</taxon>
        <taxon>Alveolata</taxon>
        <taxon>Ciliophora</taxon>
        <taxon>Intramacronucleata</taxon>
        <taxon>Oligohymenophorea</taxon>
        <taxon>Hymenostomatida</taxon>
        <taxon>Tetrahymenina</taxon>
        <taxon>Tetrahymenidae</taxon>
        <taxon>Tetrahymena</taxon>
    </lineage>
</organism>
<accession>I7LTE2</accession>
<dbReference type="RefSeq" id="XP_001032746.2">
    <property type="nucleotide sequence ID" value="XM_001032746.2"/>
</dbReference>
<gene>
    <name evidence="1" type="ORF">TTHERM_00530410</name>
</gene>
<dbReference type="Proteomes" id="UP000009168">
    <property type="component" value="Unassembled WGS sequence"/>
</dbReference>
<dbReference type="EMBL" id="GG662522">
    <property type="protein sequence ID" value="EAR85083.2"/>
    <property type="molecule type" value="Genomic_DNA"/>
</dbReference>
<sequence length="67" mass="8198">MKYKNLKLQLKIERINQKYSNQVNKFQFNLKNSQMFFGTLNISLDYQIYILKEKQVRMQASKRKSTF</sequence>
<name>I7LTE2_TETTS</name>
<dbReference type="KEGG" id="tet:TTHERM_00530410"/>